<protein>
    <submittedName>
        <fullName evidence="12">Metalloprotease MmpA</fullName>
        <ecNumber evidence="12">3.4.24.-</ecNumber>
    </submittedName>
</protein>
<dbReference type="PANTHER" id="PTHR42837:SF2">
    <property type="entry name" value="MEMBRANE METALLOPROTEASE ARASP2, CHLOROPLASTIC-RELATED"/>
    <property type="match status" value="1"/>
</dbReference>
<dbReference type="InterPro" id="IPR001478">
    <property type="entry name" value="PDZ"/>
</dbReference>
<dbReference type="GO" id="GO:0006508">
    <property type="term" value="P:proteolysis"/>
    <property type="evidence" value="ECO:0007669"/>
    <property type="project" value="UniProtKB-KW"/>
</dbReference>
<dbReference type="NCBIfam" id="TIGR00054">
    <property type="entry name" value="RIP metalloprotease RseP"/>
    <property type="match status" value="1"/>
</dbReference>
<dbReference type="SUPFAM" id="SSF50156">
    <property type="entry name" value="PDZ domain-like"/>
    <property type="match status" value="1"/>
</dbReference>
<comment type="caution">
    <text evidence="12">The sequence shown here is derived from an EMBL/GenBank/DDBJ whole genome shotgun (WGS) entry which is preliminary data.</text>
</comment>
<feature type="transmembrane region" description="Helical" evidence="10">
    <location>
        <begin position="328"/>
        <end position="347"/>
    </location>
</feature>
<keyword evidence="6" id="KW-0862">Zinc</keyword>
<dbReference type="InterPro" id="IPR008915">
    <property type="entry name" value="Peptidase_M50"/>
</dbReference>
<dbReference type="AlphaFoldDB" id="A0A644Z635"/>
<dbReference type="PROSITE" id="PS50106">
    <property type="entry name" value="PDZ"/>
    <property type="match status" value="1"/>
</dbReference>
<sequence length="355" mass="39116">MTIIYFIIMLGVIVLIHELGHLITAKLFGVYCHEFSFGFGPRLLAKKGKETTYSIRALPLGGFVRMAGEEALEGDAEVPLNRTLNGIAPLKRIIILLSGIFMNIILAIVAFSILYGILGYYVQYPAPVIAGVTADSPASEAGFMTGDEIVSVTYSDGVVIHPETFYTIVQYLQAYSDEATYLVSRNGTAVTIKATPVYDAENQLYYLGLTMNDIQYLEVTPFNALYYGADYTWQTTKDIFNSLGNLIQGRGLQNLSGPVAIFQITDETISSAETFQEGLFYFLNIIAVLSLNVGIFNLLPVPMLDGGRVVLTSIELITKKPISKKIEYALINASAVLIMLLFVLIMWNDISKLFS</sequence>
<evidence type="ECO:0000259" key="11">
    <source>
        <dbReference type="PROSITE" id="PS50106"/>
    </source>
</evidence>
<evidence type="ECO:0000256" key="6">
    <source>
        <dbReference type="ARBA" id="ARBA00022833"/>
    </source>
</evidence>
<evidence type="ECO:0000256" key="8">
    <source>
        <dbReference type="ARBA" id="ARBA00023049"/>
    </source>
</evidence>
<keyword evidence="4 10" id="KW-0812">Transmembrane</keyword>
<accession>A0A644Z635</accession>
<reference evidence="12" key="1">
    <citation type="submission" date="2019-08" db="EMBL/GenBank/DDBJ databases">
        <authorList>
            <person name="Kucharzyk K."/>
            <person name="Murdoch R.W."/>
            <person name="Higgins S."/>
            <person name="Loffler F."/>
        </authorList>
    </citation>
    <scope>NUCLEOTIDE SEQUENCE</scope>
</reference>
<feature type="domain" description="PDZ" evidence="11">
    <location>
        <begin position="116"/>
        <end position="187"/>
    </location>
</feature>
<dbReference type="PANTHER" id="PTHR42837">
    <property type="entry name" value="REGULATOR OF SIGMA-E PROTEASE RSEP"/>
    <property type="match status" value="1"/>
</dbReference>
<dbReference type="InterPro" id="IPR036034">
    <property type="entry name" value="PDZ_sf"/>
</dbReference>
<feature type="transmembrane region" description="Helical" evidence="10">
    <location>
        <begin position="6"/>
        <end position="28"/>
    </location>
</feature>
<keyword evidence="5 12" id="KW-0378">Hydrolase</keyword>
<proteinExistence type="predicted"/>
<keyword evidence="8 12" id="KW-0482">Metalloprotease</keyword>
<dbReference type="CDD" id="cd06163">
    <property type="entry name" value="S2P-M50_PDZ_RseP-like"/>
    <property type="match status" value="1"/>
</dbReference>
<evidence type="ECO:0000256" key="9">
    <source>
        <dbReference type="ARBA" id="ARBA00023136"/>
    </source>
</evidence>
<dbReference type="GO" id="GO:0004222">
    <property type="term" value="F:metalloendopeptidase activity"/>
    <property type="evidence" value="ECO:0007669"/>
    <property type="project" value="InterPro"/>
</dbReference>
<name>A0A644Z635_9ZZZZ</name>
<evidence type="ECO:0000256" key="7">
    <source>
        <dbReference type="ARBA" id="ARBA00022989"/>
    </source>
</evidence>
<dbReference type="EC" id="3.4.24.-" evidence="12"/>
<evidence type="ECO:0000256" key="10">
    <source>
        <dbReference type="SAM" id="Phobius"/>
    </source>
</evidence>
<evidence type="ECO:0000256" key="2">
    <source>
        <dbReference type="ARBA" id="ARBA00004141"/>
    </source>
</evidence>
<evidence type="ECO:0000256" key="1">
    <source>
        <dbReference type="ARBA" id="ARBA00001947"/>
    </source>
</evidence>
<dbReference type="InterPro" id="IPR004387">
    <property type="entry name" value="Pept_M50_Zn"/>
</dbReference>
<dbReference type="EMBL" id="VSSQ01006900">
    <property type="protein sequence ID" value="MPM34193.1"/>
    <property type="molecule type" value="Genomic_DNA"/>
</dbReference>
<dbReference type="GO" id="GO:0016020">
    <property type="term" value="C:membrane"/>
    <property type="evidence" value="ECO:0007669"/>
    <property type="project" value="UniProtKB-SubCell"/>
</dbReference>
<feature type="transmembrane region" description="Helical" evidence="10">
    <location>
        <begin position="279"/>
        <end position="299"/>
    </location>
</feature>
<comment type="cofactor">
    <cofactor evidence="1">
        <name>Zn(2+)</name>
        <dbReference type="ChEBI" id="CHEBI:29105"/>
    </cofactor>
</comment>
<evidence type="ECO:0000256" key="4">
    <source>
        <dbReference type="ARBA" id="ARBA00022692"/>
    </source>
</evidence>
<keyword evidence="3 12" id="KW-0645">Protease</keyword>
<dbReference type="Pfam" id="PF02163">
    <property type="entry name" value="Peptidase_M50"/>
    <property type="match status" value="1"/>
</dbReference>
<evidence type="ECO:0000256" key="5">
    <source>
        <dbReference type="ARBA" id="ARBA00022801"/>
    </source>
</evidence>
<keyword evidence="7 10" id="KW-1133">Transmembrane helix</keyword>
<evidence type="ECO:0000313" key="12">
    <source>
        <dbReference type="EMBL" id="MPM34193.1"/>
    </source>
</evidence>
<organism evidence="12">
    <name type="scientific">bioreactor metagenome</name>
    <dbReference type="NCBI Taxonomy" id="1076179"/>
    <lineage>
        <taxon>unclassified sequences</taxon>
        <taxon>metagenomes</taxon>
        <taxon>ecological metagenomes</taxon>
    </lineage>
</organism>
<evidence type="ECO:0000256" key="3">
    <source>
        <dbReference type="ARBA" id="ARBA00022670"/>
    </source>
</evidence>
<comment type="subcellular location">
    <subcellularLocation>
        <location evidence="2">Membrane</location>
        <topology evidence="2">Multi-pass membrane protein</topology>
    </subcellularLocation>
</comment>
<gene>
    <name evidence="12" type="primary">mmpA_2</name>
    <name evidence="12" type="ORF">SDC9_80775</name>
</gene>
<feature type="transmembrane region" description="Helical" evidence="10">
    <location>
        <begin position="93"/>
        <end position="118"/>
    </location>
</feature>
<dbReference type="Gene3D" id="2.30.42.10">
    <property type="match status" value="1"/>
</dbReference>
<keyword evidence="9 10" id="KW-0472">Membrane</keyword>